<dbReference type="Proteomes" id="UP001295423">
    <property type="component" value="Unassembled WGS sequence"/>
</dbReference>
<evidence type="ECO:0000313" key="3">
    <source>
        <dbReference type="Proteomes" id="UP001295423"/>
    </source>
</evidence>
<organism evidence="2 3">
    <name type="scientific">Cylindrotheca closterium</name>
    <dbReference type="NCBI Taxonomy" id="2856"/>
    <lineage>
        <taxon>Eukaryota</taxon>
        <taxon>Sar</taxon>
        <taxon>Stramenopiles</taxon>
        <taxon>Ochrophyta</taxon>
        <taxon>Bacillariophyta</taxon>
        <taxon>Bacillariophyceae</taxon>
        <taxon>Bacillariophycidae</taxon>
        <taxon>Bacillariales</taxon>
        <taxon>Bacillariaceae</taxon>
        <taxon>Cylindrotheca</taxon>
    </lineage>
</organism>
<evidence type="ECO:0000256" key="1">
    <source>
        <dbReference type="SAM" id="MobiDB-lite"/>
    </source>
</evidence>
<feature type="compositionally biased region" description="Acidic residues" evidence="1">
    <location>
        <begin position="63"/>
        <end position="72"/>
    </location>
</feature>
<proteinExistence type="predicted"/>
<accession>A0AAD2FI65</accession>
<evidence type="ECO:0000313" key="2">
    <source>
        <dbReference type="EMBL" id="CAJ1933644.1"/>
    </source>
</evidence>
<protein>
    <submittedName>
        <fullName evidence="2">Uncharacterized protein</fullName>
    </submittedName>
</protein>
<dbReference type="AlphaFoldDB" id="A0AAD2FI65"/>
<comment type="caution">
    <text evidence="2">The sequence shown here is derived from an EMBL/GenBank/DDBJ whole genome shotgun (WGS) entry which is preliminary data.</text>
</comment>
<feature type="compositionally biased region" description="Polar residues" evidence="1">
    <location>
        <begin position="25"/>
        <end position="38"/>
    </location>
</feature>
<feature type="region of interest" description="Disordered" evidence="1">
    <location>
        <begin position="1"/>
        <end position="78"/>
    </location>
</feature>
<dbReference type="EMBL" id="CAKOGP040000291">
    <property type="protein sequence ID" value="CAJ1933644.1"/>
    <property type="molecule type" value="Genomic_DNA"/>
</dbReference>
<name>A0AAD2FI65_9STRA</name>
<keyword evidence="3" id="KW-1185">Reference proteome</keyword>
<reference evidence="2" key="1">
    <citation type="submission" date="2023-08" db="EMBL/GenBank/DDBJ databases">
        <authorList>
            <person name="Audoor S."/>
            <person name="Bilcke G."/>
        </authorList>
    </citation>
    <scope>NUCLEOTIDE SEQUENCE</scope>
</reference>
<feature type="compositionally biased region" description="Polar residues" evidence="1">
    <location>
        <begin position="46"/>
        <end position="55"/>
    </location>
</feature>
<sequence length="297" mass="33220">MNTPKKLEDGNLSEGTDSTDLDVSFQVSMRTDNGLRTKQQQQQQQEATVTIASTAEESKENNNNDEEDEDEVSPASGTFSYEHVTEIFLRERCMSVYTDPKTAKKSCFVEDLQTLFDAGELQETFEEEAAANADASKASSNTSTKTCSFGGVEIREYRIIPGDSPAGFKGPPLTMGWTPVSAMHVSDVEKFESVRIEHRRTELYMSATQRVEILTNQGFGSSEIQKCTKDANLARRQRKESTSTLKHQDALEKIESLRRKTLHVLTFGQHNKAQKEYLKKYVPIHGVAPNHVTAQLA</sequence>
<gene>
    <name evidence="2" type="ORF">CYCCA115_LOCUS3396</name>
</gene>